<evidence type="ECO:0000313" key="2">
    <source>
        <dbReference type="Proteomes" id="UP000660110"/>
    </source>
</evidence>
<name>A0A917EYE3_HALAA</name>
<dbReference type="Proteomes" id="UP000660110">
    <property type="component" value="Unassembled WGS sequence"/>
</dbReference>
<dbReference type="RefSeq" id="WP_188377776.1">
    <property type="nucleotide sequence ID" value="NZ_BMEL01000003.1"/>
</dbReference>
<reference evidence="1" key="1">
    <citation type="journal article" date="2014" name="Int. J. Syst. Evol. Microbiol.">
        <title>Complete genome sequence of Corynebacterium casei LMG S-19264T (=DSM 44701T), isolated from a smear-ripened cheese.</title>
        <authorList>
            <consortium name="US DOE Joint Genome Institute (JGI-PGF)"/>
            <person name="Walter F."/>
            <person name="Albersmeier A."/>
            <person name="Kalinowski J."/>
            <person name="Ruckert C."/>
        </authorList>
    </citation>
    <scope>NUCLEOTIDE SEQUENCE</scope>
    <source>
        <strain evidence="1">CGMCC 1.12153</strain>
    </source>
</reference>
<protein>
    <recommendedName>
        <fullName evidence="3">DUF3006 domain-containing protein</fullName>
    </recommendedName>
</protein>
<proteinExistence type="predicted"/>
<comment type="caution">
    <text evidence="1">The sequence shown here is derived from an EMBL/GenBank/DDBJ whole genome shotgun (WGS) entry which is preliminary data.</text>
</comment>
<gene>
    <name evidence="1" type="ORF">GCM10010954_24150</name>
</gene>
<reference evidence="1" key="2">
    <citation type="submission" date="2020-09" db="EMBL/GenBank/DDBJ databases">
        <authorList>
            <person name="Sun Q."/>
            <person name="Zhou Y."/>
        </authorList>
    </citation>
    <scope>NUCLEOTIDE SEQUENCE</scope>
    <source>
        <strain evidence="1">CGMCC 1.12153</strain>
    </source>
</reference>
<keyword evidence="2" id="KW-1185">Reference proteome</keyword>
<organism evidence="1 2">
    <name type="scientific">Halobacillus andaensis</name>
    <dbReference type="NCBI Taxonomy" id="1176239"/>
    <lineage>
        <taxon>Bacteria</taxon>
        <taxon>Bacillati</taxon>
        <taxon>Bacillota</taxon>
        <taxon>Bacilli</taxon>
        <taxon>Bacillales</taxon>
        <taxon>Bacillaceae</taxon>
        <taxon>Halobacillus</taxon>
    </lineage>
</organism>
<sequence>MNTYTLDRYEGMHAILIETERVGNELMVFKERLIEFAQPGDILAIDFDHMGNLRHVEIVSKQRKHKDEPLTDLEGV</sequence>
<dbReference type="EMBL" id="BMEL01000003">
    <property type="protein sequence ID" value="GGF24418.1"/>
    <property type="molecule type" value="Genomic_DNA"/>
</dbReference>
<evidence type="ECO:0000313" key="1">
    <source>
        <dbReference type="EMBL" id="GGF24418.1"/>
    </source>
</evidence>
<dbReference type="AlphaFoldDB" id="A0A917EYE3"/>
<accession>A0A917EYE3</accession>
<evidence type="ECO:0008006" key="3">
    <source>
        <dbReference type="Google" id="ProtNLM"/>
    </source>
</evidence>